<protein>
    <submittedName>
        <fullName evidence="2">Uncharacterized protein</fullName>
    </submittedName>
</protein>
<accession>A0A6M3LT41</accession>
<reference evidence="2" key="1">
    <citation type="submission" date="2020-03" db="EMBL/GenBank/DDBJ databases">
        <title>The deep terrestrial virosphere.</title>
        <authorList>
            <person name="Holmfeldt K."/>
            <person name="Nilsson E."/>
            <person name="Simone D."/>
            <person name="Lopez-Fernandez M."/>
            <person name="Wu X."/>
            <person name="de Brujin I."/>
            <person name="Lundin D."/>
            <person name="Andersson A."/>
            <person name="Bertilsson S."/>
            <person name="Dopson M."/>
        </authorList>
    </citation>
    <scope>NUCLEOTIDE SEQUENCE</scope>
    <source>
        <strain evidence="2">MM415B04916</strain>
    </source>
</reference>
<dbReference type="AlphaFoldDB" id="A0A6M3LT41"/>
<organism evidence="2">
    <name type="scientific">viral metagenome</name>
    <dbReference type="NCBI Taxonomy" id="1070528"/>
    <lineage>
        <taxon>unclassified sequences</taxon>
        <taxon>metagenomes</taxon>
        <taxon>organismal metagenomes</taxon>
    </lineage>
</organism>
<name>A0A6M3LT41_9ZZZZ</name>
<feature type="region of interest" description="Disordered" evidence="1">
    <location>
        <begin position="236"/>
        <end position="268"/>
    </location>
</feature>
<gene>
    <name evidence="2" type="ORF">MM415B04916_0010</name>
</gene>
<evidence type="ECO:0000256" key="1">
    <source>
        <dbReference type="SAM" id="MobiDB-lite"/>
    </source>
</evidence>
<proteinExistence type="predicted"/>
<dbReference type="EMBL" id="MT143375">
    <property type="protein sequence ID" value="QJA96161.1"/>
    <property type="molecule type" value="Genomic_DNA"/>
</dbReference>
<sequence>MPTWRKLHVKTTESMDLNDMPDDFARLFWVLLPTQLCSQGRGVDNPSWARAKLFPLREDVTLEMVGAALDWFAQRGMIVRYQAEGRRYFYVPTFPKYQGNTDKEAASEYPAPLAECKTSSGLTPELVQSKSASDVDVESDADADVDVTAAAPAEPETDEAAGHLMRLVQGRGILPDSYQSQLWLELLDITRDTKLLDAAFKEAASASNRLPTPKYLRSILERCTADGVAPGVWAGNSARAPTHAPDKPTTRPASELPRVYDGMERVDQ</sequence>
<evidence type="ECO:0000313" key="2">
    <source>
        <dbReference type="EMBL" id="QJA96161.1"/>
    </source>
</evidence>